<name>A0A1S9N5M8_CLOBE</name>
<dbReference type="Proteomes" id="UP000190959">
    <property type="component" value="Unassembled WGS sequence"/>
</dbReference>
<comment type="caution">
    <text evidence="1">The sequence shown here is derived from an EMBL/GenBank/DDBJ whole genome shotgun (WGS) entry which is preliminary data.</text>
</comment>
<reference evidence="1 2" key="1">
    <citation type="submission" date="2017-02" db="EMBL/GenBank/DDBJ databases">
        <title>Genome sequence of Clostridium beijerinckii Br21.</title>
        <authorList>
            <person name="Fonseca B.C."/>
            <person name="Guazzaroni M.E."/>
            <person name="Riano-Pachon D.M."/>
            <person name="Reginatto V."/>
        </authorList>
    </citation>
    <scope>NUCLEOTIDE SEQUENCE [LARGE SCALE GENOMIC DNA]</scope>
    <source>
        <strain evidence="1 2">Br21</strain>
    </source>
</reference>
<evidence type="ECO:0000313" key="2">
    <source>
        <dbReference type="Proteomes" id="UP000190959"/>
    </source>
</evidence>
<dbReference type="EMBL" id="MWMH01000004">
    <property type="protein sequence ID" value="OOP72818.1"/>
    <property type="molecule type" value="Genomic_DNA"/>
</dbReference>
<dbReference type="RefSeq" id="WP_078115907.1">
    <property type="nucleotide sequence ID" value="NZ_MWMH01000004.1"/>
</dbReference>
<protein>
    <submittedName>
        <fullName evidence="1">Uncharacterized protein</fullName>
    </submittedName>
</protein>
<dbReference type="AlphaFoldDB" id="A0A1S9N5M8"/>
<sequence>MDSKYKINKRDPRLRYALWKVHEFRDYYSGNELEFVNLEVDHIIPESLCKNTVKFKEYLKLMNLDDDFEVNSILNYVPTNRFINNRKSNGLLPPAIAALALNRAKRVAKKVIKYIELFDKDIEVNEIITNLKTNIKSEKEIEYVYDMITDDKDQFEDRKYIDKEDIFRPYQRSIRRIDLDGFLPSFRESEASCMFLFRTLSIRGCMMTLNNKQIINQLFKGIKTDPKYDLRGFISYHTKEDDYCIQLGNNKFILNREETLELCTIVDDFTSEYMESLMEVEEKLGTIRFKRSRKGAYKLIKINTELWKMILRFMSKNDAYNTSGEWSIFDPNEYMIKVYSQNHKRYQNGYHSIINLERDYDDIFDKYSIPNNDIWLVWKPHFKVHSLSELKNINESNNWNAQIAFKWLTEELIPKVIYENTVSSNIFGKPKLAYNDFLETFNINSYISTDCVEIIEIDDIKNKLNLLEAINYLQSFFSVYESIFLKKENIANIYLALIEVLRSSKKFDIGYVTGNLGFTKTNDYKILIQDIERYTSKIEDSIVGNFSIDTTLRCILVTLRDFDCSLSENQISNICSLLEPLVEIYNRESLLNKQ</sequence>
<evidence type="ECO:0000313" key="1">
    <source>
        <dbReference type="EMBL" id="OOP72818.1"/>
    </source>
</evidence>
<gene>
    <name evidence="1" type="ORF">CBEIBR21_13445</name>
</gene>
<proteinExistence type="predicted"/>
<accession>A0A1S9N5M8</accession>
<organism evidence="1 2">
    <name type="scientific">Clostridium beijerinckii</name>
    <name type="common">Clostridium MP</name>
    <dbReference type="NCBI Taxonomy" id="1520"/>
    <lineage>
        <taxon>Bacteria</taxon>
        <taxon>Bacillati</taxon>
        <taxon>Bacillota</taxon>
        <taxon>Clostridia</taxon>
        <taxon>Eubacteriales</taxon>
        <taxon>Clostridiaceae</taxon>
        <taxon>Clostridium</taxon>
    </lineage>
</organism>